<sequence>MMPLGINIPLQTKIQTKLRETIMSHPKKNRLVIGISGATGIIYGVRLLELLKQTTDIETHLVVSKAGHQTRAYETTLSSSGLTDLADFNYNNADIAASISSGSFKTIGMIIAPCSMRTLADIACGTTSTLISRAADVVLKERRRLVVMARESPLNLVHIDNMRRVTEMGGIVAPASPAFYTQPDSIDDLINHSIGRILDLFDIDLDIVKRWEPPFHPKS</sequence>
<evidence type="ECO:0000256" key="5">
    <source>
        <dbReference type="ARBA" id="ARBA00050612"/>
    </source>
</evidence>
<feature type="binding site" evidence="7">
    <location>
        <begin position="115"/>
        <end position="118"/>
    </location>
    <ligand>
        <name>FMN</name>
        <dbReference type="ChEBI" id="CHEBI:58210"/>
    </ligand>
</feature>
<dbReference type="SUPFAM" id="SSF52507">
    <property type="entry name" value="Homo-oligomeric flavin-containing Cys decarboxylases, HFCD"/>
    <property type="match status" value="1"/>
</dbReference>
<name>A0A6F8T377_9GAMM</name>
<feature type="binding site" evidence="7">
    <location>
        <position position="150"/>
    </location>
    <ligand>
        <name>FMN</name>
        <dbReference type="ChEBI" id="CHEBI:58210"/>
    </ligand>
</feature>
<evidence type="ECO:0000256" key="6">
    <source>
        <dbReference type="ARBA" id="ARBA00060793"/>
    </source>
</evidence>
<dbReference type="Pfam" id="PF02441">
    <property type="entry name" value="Flavoprotein"/>
    <property type="match status" value="1"/>
</dbReference>
<gene>
    <name evidence="7 9" type="primary">ubiX</name>
    <name evidence="9" type="ORF">TUM19329_09880</name>
</gene>
<dbReference type="KEGG" id="lant:TUM19329_09880"/>
<evidence type="ECO:0000256" key="1">
    <source>
        <dbReference type="ARBA" id="ARBA00022602"/>
    </source>
</evidence>
<comment type="caution">
    <text evidence="7">Lacks conserved residue(s) required for the propagation of feature annotation.</text>
</comment>
<dbReference type="InterPro" id="IPR004507">
    <property type="entry name" value="UbiX-like"/>
</dbReference>
<evidence type="ECO:0000256" key="2">
    <source>
        <dbReference type="ARBA" id="ARBA00022630"/>
    </source>
</evidence>
<evidence type="ECO:0000313" key="10">
    <source>
        <dbReference type="Proteomes" id="UP000502894"/>
    </source>
</evidence>
<keyword evidence="4 7" id="KW-0808">Transferase</keyword>
<dbReference type="EC" id="2.5.1.129" evidence="7"/>
<evidence type="ECO:0000256" key="4">
    <source>
        <dbReference type="ARBA" id="ARBA00022679"/>
    </source>
</evidence>
<dbReference type="Proteomes" id="UP000502894">
    <property type="component" value="Chromosome"/>
</dbReference>
<proteinExistence type="inferred from homology"/>
<dbReference type="HAMAP" id="MF_01984">
    <property type="entry name" value="ubiX_pad"/>
    <property type="match status" value="1"/>
</dbReference>
<feature type="binding site" evidence="7">
    <location>
        <position position="196"/>
    </location>
    <ligand>
        <name>dimethylallyl phosphate</name>
        <dbReference type="ChEBI" id="CHEBI:88052"/>
    </ligand>
</feature>
<evidence type="ECO:0000259" key="8">
    <source>
        <dbReference type="Pfam" id="PF02441"/>
    </source>
</evidence>
<feature type="domain" description="Flavoprotein" evidence="8">
    <location>
        <begin position="30"/>
        <end position="199"/>
    </location>
</feature>
<dbReference type="GO" id="GO:0016831">
    <property type="term" value="F:carboxy-lyase activity"/>
    <property type="evidence" value="ECO:0007669"/>
    <property type="project" value="TreeGrafter"/>
</dbReference>
<feature type="binding site" evidence="7">
    <location>
        <begin position="37"/>
        <end position="39"/>
    </location>
    <ligand>
        <name>FMN</name>
        <dbReference type="ChEBI" id="CHEBI:58210"/>
    </ligand>
</feature>
<dbReference type="InterPro" id="IPR003382">
    <property type="entry name" value="Flavoprotein"/>
</dbReference>
<comment type="function">
    <text evidence="7">Flavin prenyltransferase that catalyzes the synthesis of the prenylated FMN cofactor (prenyl-FMN) for 4-hydroxy-3-polyprenylbenzoic acid decarboxylase UbiD. The prenyltransferase is metal-independent and links a dimethylallyl moiety from dimethylallyl monophosphate (DMAP) to the flavin N5 and C6 atoms of FMN.</text>
</comment>
<feature type="binding site" evidence="7">
    <location>
        <position position="180"/>
    </location>
    <ligand>
        <name>dimethylallyl phosphate</name>
        <dbReference type="ChEBI" id="CHEBI:88052"/>
    </ligand>
</feature>
<evidence type="ECO:0000313" key="9">
    <source>
        <dbReference type="EMBL" id="BCA94627.1"/>
    </source>
</evidence>
<comment type="catalytic activity">
    <reaction evidence="5 7">
        <text>dimethylallyl phosphate + FMNH2 = prenylated FMNH2 + phosphate</text>
        <dbReference type="Rhea" id="RHEA:37743"/>
        <dbReference type="ChEBI" id="CHEBI:43474"/>
        <dbReference type="ChEBI" id="CHEBI:57618"/>
        <dbReference type="ChEBI" id="CHEBI:87467"/>
        <dbReference type="ChEBI" id="CHEBI:88052"/>
        <dbReference type="EC" id="2.5.1.129"/>
    </reaction>
</comment>
<evidence type="ECO:0000256" key="3">
    <source>
        <dbReference type="ARBA" id="ARBA00022643"/>
    </source>
</evidence>
<accession>A0A6F8T377</accession>
<dbReference type="FunFam" id="3.40.50.1950:FF:000001">
    <property type="entry name" value="Flavin prenyltransferase UbiX"/>
    <property type="match status" value="1"/>
</dbReference>
<evidence type="ECO:0000256" key="7">
    <source>
        <dbReference type="HAMAP-Rule" id="MF_01984"/>
    </source>
</evidence>
<dbReference type="PANTHER" id="PTHR43374:SF1">
    <property type="entry name" value="FLAVIN PRENYLTRANSFERASE PAD1, MITOCHONDRIAL"/>
    <property type="match status" value="1"/>
</dbReference>
<keyword evidence="10" id="KW-1185">Reference proteome</keyword>
<comment type="similarity">
    <text evidence="6 7">Belongs to the UbiX/PAD1 family.</text>
</comment>
<dbReference type="PANTHER" id="PTHR43374">
    <property type="entry name" value="FLAVIN PRENYLTRANSFERASE"/>
    <property type="match status" value="1"/>
</dbReference>
<feature type="binding site" evidence="7">
    <location>
        <position position="64"/>
    </location>
    <ligand>
        <name>FMN</name>
        <dbReference type="ChEBI" id="CHEBI:58210"/>
    </ligand>
</feature>
<dbReference type="NCBIfam" id="NF004685">
    <property type="entry name" value="PRK06029.1"/>
    <property type="match status" value="1"/>
</dbReference>
<dbReference type="InterPro" id="IPR036551">
    <property type="entry name" value="Flavin_trans-like"/>
</dbReference>
<dbReference type="NCBIfam" id="TIGR00421">
    <property type="entry name" value="ubiX_pad"/>
    <property type="match status" value="1"/>
</dbReference>
<dbReference type="GO" id="GO:0106141">
    <property type="term" value="F:flavin prenyltransferase activity"/>
    <property type="evidence" value="ECO:0007669"/>
    <property type="project" value="UniProtKB-EC"/>
</dbReference>
<reference evidence="9" key="1">
    <citation type="journal article" date="2020" name="Microbiol. Resour. Announc.">
        <title>Complete Genome Sequence of Novel Psychrotolerant Legionella Strain TUM19329, Isolated from Antarctic Lake Sediment.</title>
        <authorList>
            <person name="Shimada S."/>
            <person name="Nakai R."/>
            <person name="Aoki K."/>
            <person name="Shimoeda N."/>
            <person name="Ohno G."/>
            <person name="Miyazaki Y."/>
            <person name="Kudoh S."/>
            <person name="Imura S."/>
            <person name="Watanabe K."/>
            <person name="Ishii Y."/>
            <person name="Tateda K."/>
        </authorList>
    </citation>
    <scope>NUCLEOTIDE SEQUENCE [LARGE SCALE GENOMIC DNA]</scope>
    <source>
        <strain evidence="9">TUM19329</strain>
    </source>
</reference>
<dbReference type="AlphaFoldDB" id="A0A6F8T377"/>
<dbReference type="Gene3D" id="3.40.50.1950">
    <property type="entry name" value="Flavin prenyltransferase-like"/>
    <property type="match status" value="1"/>
</dbReference>
<keyword evidence="1 7" id="KW-0637">Prenyltransferase</keyword>
<organism evidence="9 10">
    <name type="scientific">Legionella antarctica</name>
    <dbReference type="NCBI Taxonomy" id="2708020"/>
    <lineage>
        <taxon>Bacteria</taxon>
        <taxon>Pseudomonadati</taxon>
        <taxon>Pseudomonadota</taxon>
        <taxon>Gammaproteobacteria</taxon>
        <taxon>Legionellales</taxon>
        <taxon>Legionellaceae</taxon>
        <taxon>Legionella</taxon>
    </lineage>
</organism>
<protein>
    <recommendedName>
        <fullName evidence="7">Flavin prenyltransferase UbiX</fullName>
        <ecNumber evidence="7">2.5.1.129</ecNumber>
    </recommendedName>
</protein>
<keyword evidence="3 7" id="KW-0288">FMN</keyword>
<keyword evidence="2 7" id="KW-0285">Flavoprotein</keyword>
<dbReference type="EMBL" id="AP022839">
    <property type="protein sequence ID" value="BCA94627.1"/>
    <property type="molecule type" value="Genomic_DNA"/>
</dbReference>